<dbReference type="SUPFAM" id="SSF56104">
    <property type="entry name" value="SAICAR synthase-like"/>
    <property type="match status" value="1"/>
</dbReference>
<sequence>MLLNQYTLCKPLIPKELDFYLNIPRQLFDFVPRYKGVVKICHNESMLPILYHPIRNLSSSSNNNKHQSNENQQKPELRVRLSICNDDHRLLESIRIDHFEQQQQQRGYSSRPNQKYFMLLENITSNYHLPCILDLKMGTRQHSDDASDEKRRRQMAKCASTTSATLGIRICGMQVYQKKLSSSTTSTTSKNQYKLYQRDKYHGRRIKNENGFRNELEIYFHNRTYLIRPIISRLKQLKLKIIETLRQTTLRFFSTSLLIVTEGCLDVVNRHNHRHHHHHHSERKPPHHHHHHRRFSDDEEEEEEEDADSNSDDSDDEQDNYFYQYDNFYTAQNDIIANNDHDDDDDDDDDECTSSSLDSMTEESPSTSTSFNNVDNNKDILFNCNRDHPHYSRSSSATTCTNNIPGFDIRLIDFAHTSFNYPSSSTSSSSSPPPSTSSCDYGFILGIDNLIRLLNEILFDAIRARVSMNHNHHHQQQRLNKRRRSSNGQNWLQFPHIYPTNKKLINCNFNNNNDNDDCDD</sequence>
<reference evidence="7" key="1">
    <citation type="submission" date="2025-08" db="UniProtKB">
        <authorList>
            <consortium name="RefSeq"/>
        </authorList>
    </citation>
    <scope>IDENTIFICATION</scope>
    <source>
        <strain evidence="7">Airmid</strain>
    </source>
</reference>
<dbReference type="GO" id="GO:0032958">
    <property type="term" value="P:inositol phosphate biosynthetic process"/>
    <property type="evidence" value="ECO:0007669"/>
    <property type="project" value="InterPro"/>
</dbReference>
<protein>
    <recommendedName>
        <fullName evidence="4">Kinase</fullName>
        <ecNumber evidence="4">2.7.-.-</ecNumber>
    </recommendedName>
</protein>
<evidence type="ECO:0000256" key="2">
    <source>
        <dbReference type="ARBA" id="ARBA00022679"/>
    </source>
</evidence>
<comment type="similarity">
    <text evidence="1 4">Belongs to the inositol phosphokinase (IPK) family.</text>
</comment>
<dbReference type="GO" id="GO:0000828">
    <property type="term" value="F:inositol hexakisphosphate kinase activity"/>
    <property type="evidence" value="ECO:0007669"/>
    <property type="project" value="TreeGrafter"/>
</dbReference>
<feature type="compositionally biased region" description="Acidic residues" evidence="5">
    <location>
        <begin position="341"/>
        <end position="352"/>
    </location>
</feature>
<dbReference type="EC" id="2.7.-.-" evidence="4"/>
<dbReference type="PANTHER" id="PTHR12400">
    <property type="entry name" value="INOSITOL POLYPHOSPHATE KINASE"/>
    <property type="match status" value="1"/>
</dbReference>
<dbReference type="PANTHER" id="PTHR12400:SF21">
    <property type="entry name" value="KINASE"/>
    <property type="match status" value="1"/>
</dbReference>
<evidence type="ECO:0000256" key="5">
    <source>
        <dbReference type="SAM" id="MobiDB-lite"/>
    </source>
</evidence>
<evidence type="ECO:0000313" key="7">
    <source>
        <dbReference type="RefSeq" id="XP_027197871.1"/>
    </source>
</evidence>
<accession>A0A6P6XY64</accession>
<keyword evidence="3 4" id="KW-0418">Kinase</keyword>
<dbReference type="OMA" id="VMQASHT"/>
<feature type="compositionally biased region" description="Basic residues" evidence="5">
    <location>
        <begin position="272"/>
        <end position="294"/>
    </location>
</feature>
<feature type="region of interest" description="Disordered" evidence="5">
    <location>
        <begin position="336"/>
        <end position="374"/>
    </location>
</feature>
<evidence type="ECO:0000313" key="6">
    <source>
        <dbReference type="Proteomes" id="UP000515146"/>
    </source>
</evidence>
<dbReference type="GO" id="GO:0005634">
    <property type="term" value="C:nucleus"/>
    <property type="evidence" value="ECO:0007669"/>
    <property type="project" value="TreeGrafter"/>
</dbReference>
<name>A0A6P6XY64_DERPT</name>
<dbReference type="FunCoup" id="A0A6P6XY64">
    <property type="interactions" value="222"/>
</dbReference>
<feature type="compositionally biased region" description="Acidic residues" evidence="5">
    <location>
        <begin position="297"/>
        <end position="318"/>
    </location>
</feature>
<evidence type="ECO:0000256" key="1">
    <source>
        <dbReference type="ARBA" id="ARBA00007374"/>
    </source>
</evidence>
<dbReference type="OrthoDB" id="2573163at2759"/>
<proteinExistence type="inferred from homology"/>
<organism evidence="6 7">
    <name type="scientific">Dermatophagoides pteronyssinus</name>
    <name type="common">European house dust mite</name>
    <dbReference type="NCBI Taxonomy" id="6956"/>
    <lineage>
        <taxon>Eukaryota</taxon>
        <taxon>Metazoa</taxon>
        <taxon>Ecdysozoa</taxon>
        <taxon>Arthropoda</taxon>
        <taxon>Chelicerata</taxon>
        <taxon>Arachnida</taxon>
        <taxon>Acari</taxon>
        <taxon>Acariformes</taxon>
        <taxon>Sarcoptiformes</taxon>
        <taxon>Astigmata</taxon>
        <taxon>Psoroptidia</taxon>
        <taxon>Analgoidea</taxon>
        <taxon>Pyroglyphidae</taxon>
        <taxon>Dermatophagoidinae</taxon>
        <taxon>Dermatophagoides</taxon>
    </lineage>
</organism>
<dbReference type="GO" id="GO:0005737">
    <property type="term" value="C:cytoplasm"/>
    <property type="evidence" value="ECO:0007669"/>
    <property type="project" value="TreeGrafter"/>
</dbReference>
<feature type="region of interest" description="Disordered" evidence="5">
    <location>
        <begin position="272"/>
        <end position="318"/>
    </location>
</feature>
<dbReference type="AlphaFoldDB" id="A0A6P6XY64"/>
<dbReference type="GO" id="GO:0046854">
    <property type="term" value="P:phosphatidylinositol phosphate biosynthetic process"/>
    <property type="evidence" value="ECO:0007669"/>
    <property type="project" value="TreeGrafter"/>
</dbReference>
<dbReference type="Gene3D" id="3.30.470.160">
    <property type="entry name" value="Inositol polyphosphate kinase"/>
    <property type="match status" value="1"/>
</dbReference>
<keyword evidence="2 4" id="KW-0808">Transferase</keyword>
<dbReference type="InterPro" id="IPR038286">
    <property type="entry name" value="IPK_sf"/>
</dbReference>
<dbReference type="Pfam" id="PF03770">
    <property type="entry name" value="IPK"/>
    <property type="match status" value="1"/>
</dbReference>
<dbReference type="Proteomes" id="UP000515146">
    <property type="component" value="Unplaced"/>
</dbReference>
<gene>
    <name evidence="7" type="primary">LOC113792167</name>
</gene>
<evidence type="ECO:0000256" key="4">
    <source>
        <dbReference type="RuleBase" id="RU363090"/>
    </source>
</evidence>
<keyword evidence="6" id="KW-1185">Reference proteome</keyword>
<dbReference type="InterPro" id="IPR005522">
    <property type="entry name" value="IPK"/>
</dbReference>
<dbReference type="RefSeq" id="XP_027197871.1">
    <property type="nucleotide sequence ID" value="XM_027342070.1"/>
</dbReference>
<evidence type="ECO:0000256" key="3">
    <source>
        <dbReference type="ARBA" id="ARBA00022777"/>
    </source>
</evidence>
<dbReference type="InParanoid" id="A0A6P6XY64"/>